<dbReference type="Gene3D" id="1.20.1600.10">
    <property type="entry name" value="Outer membrane efflux proteins (OEP)"/>
    <property type="match status" value="2"/>
</dbReference>
<keyword evidence="2" id="KW-1134">Transmembrane beta strand</keyword>
<keyword evidence="4" id="KW-0472">Membrane</keyword>
<keyword evidence="9" id="KW-1185">Reference proteome</keyword>
<organism evidence="8 9">
    <name type="scientific">Thermus filiformis</name>
    <dbReference type="NCBI Taxonomy" id="276"/>
    <lineage>
        <taxon>Bacteria</taxon>
        <taxon>Thermotogati</taxon>
        <taxon>Deinococcota</taxon>
        <taxon>Deinococci</taxon>
        <taxon>Thermales</taxon>
        <taxon>Thermaceae</taxon>
        <taxon>Thermus</taxon>
    </lineage>
</organism>
<feature type="chain" id="PRO_5001996871" description="Transporter" evidence="7">
    <location>
        <begin position="17"/>
        <end position="320"/>
    </location>
</feature>
<feature type="signal peptide" evidence="7">
    <location>
        <begin position="1"/>
        <end position="16"/>
    </location>
</feature>
<evidence type="ECO:0008006" key="10">
    <source>
        <dbReference type="Google" id="ProtNLM"/>
    </source>
</evidence>
<evidence type="ECO:0000313" key="9">
    <source>
        <dbReference type="Proteomes" id="UP000030364"/>
    </source>
</evidence>
<dbReference type="PATRIC" id="fig|276.5.peg.1178"/>
<evidence type="ECO:0000256" key="5">
    <source>
        <dbReference type="ARBA" id="ARBA00023237"/>
    </source>
</evidence>
<dbReference type="AlphaFoldDB" id="A0A0A2WQA8"/>
<dbReference type="OrthoDB" id="32244at2"/>
<protein>
    <recommendedName>
        <fullName evidence="10">Transporter</fullName>
    </recommendedName>
</protein>
<reference evidence="8 9" key="1">
    <citation type="journal article" date="2015" name="Genome Announc.">
        <title>Draft Genome Sequence of the Thermophile Thermus filiformis ATCC 43280, Producer of Carotenoid-(Di)glucoside-Branched Fatty Acid (Di)esters and Source of Hyperthermostable Enzymes of Biotechnological Interest.</title>
        <authorList>
            <person name="Mandelli F."/>
            <person name="Oliveira Ramires B."/>
            <person name="Couger M.B."/>
            <person name="Paixao D.A."/>
            <person name="Camilo C.M."/>
            <person name="Polikarpov I."/>
            <person name="Prade R."/>
            <person name="Riano-Pachon D.M."/>
            <person name="Squina F.M."/>
        </authorList>
    </citation>
    <scope>NUCLEOTIDE SEQUENCE [LARGE SCALE GENOMIC DNA]</scope>
    <source>
        <strain evidence="8 9">ATCC 43280</strain>
    </source>
</reference>
<evidence type="ECO:0000313" key="8">
    <source>
        <dbReference type="EMBL" id="KGQ22003.1"/>
    </source>
</evidence>
<dbReference type="PANTHER" id="PTHR30026:SF20">
    <property type="entry name" value="OUTER MEMBRANE PROTEIN TOLC"/>
    <property type="match status" value="1"/>
</dbReference>
<evidence type="ECO:0000256" key="6">
    <source>
        <dbReference type="SAM" id="Coils"/>
    </source>
</evidence>
<keyword evidence="6" id="KW-0175">Coiled coil</keyword>
<dbReference type="EMBL" id="JPSL02000039">
    <property type="protein sequence ID" value="KGQ22003.1"/>
    <property type="molecule type" value="Genomic_DNA"/>
</dbReference>
<dbReference type="InterPro" id="IPR051906">
    <property type="entry name" value="TolC-like"/>
</dbReference>
<gene>
    <name evidence="8" type="ORF">THFILI_07595</name>
</gene>
<proteinExistence type="predicted"/>
<dbReference type="PANTHER" id="PTHR30026">
    <property type="entry name" value="OUTER MEMBRANE PROTEIN TOLC"/>
    <property type="match status" value="1"/>
</dbReference>
<evidence type="ECO:0000256" key="2">
    <source>
        <dbReference type="ARBA" id="ARBA00022452"/>
    </source>
</evidence>
<evidence type="ECO:0000256" key="4">
    <source>
        <dbReference type="ARBA" id="ARBA00023136"/>
    </source>
</evidence>
<dbReference type="SUPFAM" id="SSF56954">
    <property type="entry name" value="Outer membrane efflux proteins (OEP)"/>
    <property type="match status" value="1"/>
</dbReference>
<dbReference type="GO" id="GO:0015288">
    <property type="term" value="F:porin activity"/>
    <property type="evidence" value="ECO:0007669"/>
    <property type="project" value="TreeGrafter"/>
</dbReference>
<name>A0A0A2WQA8_THEFI</name>
<evidence type="ECO:0000256" key="1">
    <source>
        <dbReference type="ARBA" id="ARBA00004442"/>
    </source>
</evidence>
<dbReference type="RefSeq" id="WP_038064016.1">
    <property type="nucleotide sequence ID" value="NZ_JPSL02000039.1"/>
</dbReference>
<dbReference type="GO" id="GO:0015562">
    <property type="term" value="F:efflux transmembrane transporter activity"/>
    <property type="evidence" value="ECO:0007669"/>
    <property type="project" value="InterPro"/>
</dbReference>
<dbReference type="Proteomes" id="UP000030364">
    <property type="component" value="Unassembled WGS sequence"/>
</dbReference>
<dbReference type="GO" id="GO:1990281">
    <property type="term" value="C:efflux pump complex"/>
    <property type="evidence" value="ECO:0007669"/>
    <property type="project" value="TreeGrafter"/>
</dbReference>
<sequence length="320" mass="35011">MKNWLALTLFLSLALAQGLTLEEALKKASGLNPVQAALLDEENKKKELERTLADPLRTGLGELQARQAYALAQARRERALKQAERDLVNAYANLLEAELQVRLAQKALLLSQKAERAAEIRLKGGGASPLDLEKARKDRLEAEKNLRLAEAGLWAARKNWQSLTGSEEALPLGDLPPPPEDVEGLLARNPDLLSLRQSLELLDFQLGLLDESFAPRRDIENLKDQKAALAKNLAEAERGLRLGLESGLERLKALLQGVAAAEAAQKAAQAQLEADAKRFKAGLLSEIGLLQSELAALQAELGLLQARTAYLKAYYELLAR</sequence>
<evidence type="ECO:0000256" key="3">
    <source>
        <dbReference type="ARBA" id="ARBA00022692"/>
    </source>
</evidence>
<keyword evidence="5" id="KW-0998">Cell outer membrane</keyword>
<keyword evidence="7" id="KW-0732">Signal</keyword>
<keyword evidence="3" id="KW-0812">Transmembrane</keyword>
<evidence type="ECO:0000256" key="7">
    <source>
        <dbReference type="SAM" id="SignalP"/>
    </source>
</evidence>
<dbReference type="GO" id="GO:0009279">
    <property type="term" value="C:cell outer membrane"/>
    <property type="evidence" value="ECO:0007669"/>
    <property type="project" value="UniProtKB-SubCell"/>
</dbReference>
<accession>A0A0A2WQA8</accession>
<comment type="subcellular location">
    <subcellularLocation>
        <location evidence="1">Cell outer membrane</location>
    </subcellularLocation>
</comment>
<dbReference type="STRING" id="276.THFILI_07595"/>
<comment type="caution">
    <text evidence="8">The sequence shown here is derived from an EMBL/GenBank/DDBJ whole genome shotgun (WGS) entry which is preliminary data.</text>
</comment>
<feature type="coiled-coil region" evidence="6">
    <location>
        <begin position="280"/>
        <end position="307"/>
    </location>
</feature>